<proteinExistence type="predicted"/>
<accession>A0A0C2Z8Q8</accession>
<name>A0A0C2Z8Q8_HEBCY</name>
<dbReference type="AlphaFoldDB" id="A0A0C2Z8Q8"/>
<keyword evidence="2" id="KW-0732">Signal</keyword>
<dbReference type="HOGENOM" id="CLU_615477_0_0_1"/>
<feature type="compositionally biased region" description="Low complexity" evidence="1">
    <location>
        <begin position="382"/>
        <end position="391"/>
    </location>
</feature>
<keyword evidence="4" id="KW-1185">Reference proteome</keyword>
<evidence type="ECO:0000313" key="4">
    <source>
        <dbReference type="Proteomes" id="UP000053424"/>
    </source>
</evidence>
<feature type="region of interest" description="Disordered" evidence="1">
    <location>
        <begin position="324"/>
        <end position="445"/>
    </location>
</feature>
<feature type="chain" id="PRO_5002160179" evidence="2">
    <location>
        <begin position="23"/>
        <end position="445"/>
    </location>
</feature>
<sequence length="445" mass="45174">MWFASRSLVIISVLGLLASTSAKPTYIRKRHDRQTRPTKSLRQFDPRRPPTRPSFGRAPHHSHISVDRFSGYWQTDETSERDGTGYDYEFSGSSGNALRSGPDDTQPSNADPNITIDAAGSIPNSSTASSVVDDPDLSPGVSSDIPVGQASDDVLETAQNGDELASSDPLGVSSAVDDPGLSPDVSSDIPAGLAPDDVLDTAQKGDALASSDPLGVSSAVDDPDLSPDVASDIPVGLAPDDVLETAQKGDVLASSDPLGVSSAVNDPELSPDVASDLPAALGPDDIVKTVQTGDTLTSSDPMGAAPGLIGNLFGMGGSSAAFPDDFNGFDGVKSADSSSPRGADNSATATSSANEDSPFGFPGFPSRQTLRRKSAGAQTGNGVRSRSGRVGLATDSNGRGQSASVGSADHAVEAASSSSPNIEPSSSSTGPDVMGNSDDSIDVGA</sequence>
<feature type="compositionally biased region" description="Low complexity" evidence="1">
    <location>
        <begin position="413"/>
        <end position="428"/>
    </location>
</feature>
<evidence type="ECO:0000313" key="3">
    <source>
        <dbReference type="EMBL" id="KIM49517.1"/>
    </source>
</evidence>
<evidence type="ECO:0000256" key="2">
    <source>
        <dbReference type="SAM" id="SignalP"/>
    </source>
</evidence>
<feature type="region of interest" description="Disordered" evidence="1">
    <location>
        <begin position="26"/>
        <end position="310"/>
    </location>
</feature>
<reference evidence="4" key="2">
    <citation type="submission" date="2015-01" db="EMBL/GenBank/DDBJ databases">
        <title>Evolutionary Origins and Diversification of the Mycorrhizal Mutualists.</title>
        <authorList>
            <consortium name="DOE Joint Genome Institute"/>
            <consortium name="Mycorrhizal Genomics Consortium"/>
            <person name="Kohler A."/>
            <person name="Kuo A."/>
            <person name="Nagy L.G."/>
            <person name="Floudas D."/>
            <person name="Copeland A."/>
            <person name="Barry K.W."/>
            <person name="Cichocki N."/>
            <person name="Veneault-Fourrey C."/>
            <person name="LaButti K."/>
            <person name="Lindquist E.A."/>
            <person name="Lipzen A."/>
            <person name="Lundell T."/>
            <person name="Morin E."/>
            <person name="Murat C."/>
            <person name="Riley R."/>
            <person name="Ohm R."/>
            <person name="Sun H."/>
            <person name="Tunlid A."/>
            <person name="Henrissat B."/>
            <person name="Grigoriev I.V."/>
            <person name="Hibbett D.S."/>
            <person name="Martin F."/>
        </authorList>
    </citation>
    <scope>NUCLEOTIDE SEQUENCE [LARGE SCALE GENOMIC DNA]</scope>
    <source>
        <strain evidence="4">h7</strain>
    </source>
</reference>
<protein>
    <submittedName>
        <fullName evidence="3">Uncharacterized protein</fullName>
    </submittedName>
</protein>
<feature type="compositionally biased region" description="Polar residues" evidence="1">
    <location>
        <begin position="289"/>
        <end position="300"/>
    </location>
</feature>
<feature type="compositionally biased region" description="Polar residues" evidence="1">
    <location>
        <begin position="394"/>
        <end position="405"/>
    </location>
</feature>
<organism evidence="3 4">
    <name type="scientific">Hebeloma cylindrosporum</name>
    <dbReference type="NCBI Taxonomy" id="76867"/>
    <lineage>
        <taxon>Eukaryota</taxon>
        <taxon>Fungi</taxon>
        <taxon>Dikarya</taxon>
        <taxon>Basidiomycota</taxon>
        <taxon>Agaricomycotina</taxon>
        <taxon>Agaricomycetes</taxon>
        <taxon>Agaricomycetidae</taxon>
        <taxon>Agaricales</taxon>
        <taxon>Agaricineae</taxon>
        <taxon>Hymenogastraceae</taxon>
        <taxon>Hebeloma</taxon>
    </lineage>
</organism>
<gene>
    <name evidence="3" type="ORF">M413DRAFT_21726</name>
</gene>
<dbReference type="Proteomes" id="UP000053424">
    <property type="component" value="Unassembled WGS sequence"/>
</dbReference>
<feature type="signal peptide" evidence="2">
    <location>
        <begin position="1"/>
        <end position="22"/>
    </location>
</feature>
<dbReference type="EMBL" id="KN831768">
    <property type="protein sequence ID" value="KIM49517.1"/>
    <property type="molecule type" value="Genomic_DNA"/>
</dbReference>
<reference evidence="3 4" key="1">
    <citation type="submission" date="2014-04" db="EMBL/GenBank/DDBJ databases">
        <authorList>
            <consortium name="DOE Joint Genome Institute"/>
            <person name="Kuo A."/>
            <person name="Gay G."/>
            <person name="Dore J."/>
            <person name="Kohler A."/>
            <person name="Nagy L.G."/>
            <person name="Floudas D."/>
            <person name="Copeland A."/>
            <person name="Barry K.W."/>
            <person name="Cichocki N."/>
            <person name="Veneault-Fourrey C."/>
            <person name="LaButti K."/>
            <person name="Lindquist E.A."/>
            <person name="Lipzen A."/>
            <person name="Lundell T."/>
            <person name="Morin E."/>
            <person name="Murat C."/>
            <person name="Sun H."/>
            <person name="Tunlid A."/>
            <person name="Henrissat B."/>
            <person name="Grigoriev I.V."/>
            <person name="Hibbett D.S."/>
            <person name="Martin F."/>
            <person name="Nordberg H.P."/>
            <person name="Cantor M.N."/>
            <person name="Hua S.X."/>
        </authorList>
    </citation>
    <scope>NUCLEOTIDE SEQUENCE [LARGE SCALE GENOMIC DNA]</scope>
    <source>
        <strain evidence="4">h7</strain>
    </source>
</reference>
<feature type="compositionally biased region" description="Low complexity" evidence="1">
    <location>
        <begin position="343"/>
        <end position="357"/>
    </location>
</feature>
<evidence type="ECO:0000256" key="1">
    <source>
        <dbReference type="SAM" id="MobiDB-lite"/>
    </source>
</evidence>
<feature type="compositionally biased region" description="Polar residues" evidence="1">
    <location>
        <begin position="91"/>
        <end position="112"/>
    </location>
</feature>